<gene>
    <name evidence="2" type="ORF">AB3G37_12730</name>
</gene>
<feature type="compositionally biased region" description="Low complexity" evidence="1">
    <location>
        <begin position="42"/>
        <end position="58"/>
    </location>
</feature>
<sequence>MLAGTLYAPTAQELAEQRTRELLNQLSGPALRDSNETLSLHSTPPSSRLSQTSSSAGSINDVMTHSAPLPNSGLRGFFRKHLPMQLMNNRLVKHFTKLQFRPKVPNQNRYRSSGDFKIKSISAAEAGELSVAYAKLAIDYKSKLGGMLNDEAISDNLEQSIDINAYIKGIADIFTVPNHEKETAHFYKLKKKKDNDSFAIAVLSHFNGVMTVRGVSVHPTALLARLDSTKREEIKQQFGVTIGKYDAKGLGTSLSLLAAISSSRKDKTIHSVSTNAVNPLSAKIFSRSMEDLT</sequence>
<evidence type="ECO:0000256" key="1">
    <source>
        <dbReference type="SAM" id="MobiDB-lite"/>
    </source>
</evidence>
<feature type="region of interest" description="Disordered" evidence="1">
    <location>
        <begin position="33"/>
        <end position="64"/>
    </location>
</feature>
<dbReference type="EMBL" id="CP165628">
    <property type="protein sequence ID" value="XDU70459.1"/>
    <property type="molecule type" value="Genomic_DNA"/>
</dbReference>
<accession>A0AB39VK00</accession>
<evidence type="ECO:0000313" key="2">
    <source>
        <dbReference type="EMBL" id="XDU70459.1"/>
    </source>
</evidence>
<proteinExistence type="predicted"/>
<dbReference type="RefSeq" id="WP_369787994.1">
    <property type="nucleotide sequence ID" value="NZ_CP165628.1"/>
</dbReference>
<organism evidence="2">
    <name type="scientific">Rouxiella sp. WC2420</name>
    <dbReference type="NCBI Taxonomy" id="3234145"/>
    <lineage>
        <taxon>Bacteria</taxon>
        <taxon>Pseudomonadati</taxon>
        <taxon>Pseudomonadota</taxon>
        <taxon>Gammaproteobacteria</taxon>
        <taxon>Enterobacterales</taxon>
        <taxon>Yersiniaceae</taxon>
        <taxon>Rouxiella</taxon>
    </lineage>
</organism>
<reference evidence="2" key="1">
    <citation type="submission" date="2024-07" db="EMBL/GenBank/DDBJ databases">
        <authorList>
            <person name="Biller S.J."/>
        </authorList>
    </citation>
    <scope>NUCLEOTIDE SEQUENCE</scope>
    <source>
        <strain evidence="2">WC2420</strain>
    </source>
</reference>
<protein>
    <submittedName>
        <fullName evidence="2">Uncharacterized protein</fullName>
    </submittedName>
</protein>
<dbReference type="AlphaFoldDB" id="A0AB39VK00"/>
<name>A0AB39VK00_9GAMM</name>